<proteinExistence type="predicted"/>
<dbReference type="EMBL" id="CP000843">
    <property type="protein sequence ID" value="ABW33008.1"/>
    <property type="molecule type" value="Genomic_DNA"/>
</dbReference>
<evidence type="ECO:0000313" key="2">
    <source>
        <dbReference type="Proteomes" id="UP000000268"/>
    </source>
</evidence>
<dbReference type="Proteomes" id="UP000000268">
    <property type="component" value="Plasmid pREB6"/>
</dbReference>
<dbReference type="KEGG" id="amr:AM1_F0177"/>
<sequence>MQEFSLLGFRYDYYRENDHCYGCLAYSCRSQPKIWLGFSWRTKTPQH</sequence>
<accession>A8ZPX0</accession>
<dbReference type="HOGENOM" id="CLU_3163373_0_0_3"/>
<dbReference type="AlphaFoldDB" id="A8ZPX0"/>
<reference evidence="1 2" key="1">
    <citation type="journal article" date="2008" name="Proc. Natl. Acad. Sci. U.S.A.">
        <title>Niche adaptation and genome expansion in the chlorophyll d-producing cyanobacterium Acaryochloris marina.</title>
        <authorList>
            <person name="Swingley W.D."/>
            <person name="Chen M."/>
            <person name="Cheung P.C."/>
            <person name="Conrad A.L."/>
            <person name="Dejesa L.C."/>
            <person name="Hao J."/>
            <person name="Honchak B.M."/>
            <person name="Karbach L.E."/>
            <person name="Kurdoglu A."/>
            <person name="Lahiri S."/>
            <person name="Mastrian S.D."/>
            <person name="Miyashita H."/>
            <person name="Page L."/>
            <person name="Ramakrishna P."/>
            <person name="Satoh S."/>
            <person name="Sattley W.M."/>
            <person name="Shimada Y."/>
            <person name="Taylor H.L."/>
            <person name="Tomo T."/>
            <person name="Tsuchiya T."/>
            <person name="Wang Z.T."/>
            <person name="Raymond J."/>
            <person name="Mimuro M."/>
            <person name="Blankenship R.E."/>
            <person name="Touchman J.W."/>
        </authorList>
    </citation>
    <scope>NUCLEOTIDE SEQUENCE [LARGE SCALE GENOMIC DNA]</scope>
    <source>
        <strain evidence="2">MBIC 11017</strain>
        <plasmid evidence="2">Plasmid pREB6</plasmid>
    </source>
</reference>
<keyword evidence="2" id="KW-1185">Reference proteome</keyword>
<keyword evidence="1" id="KW-0614">Plasmid</keyword>
<geneLocation type="plasmid" evidence="1 2">
    <name>pREB6</name>
</geneLocation>
<protein>
    <submittedName>
        <fullName evidence="1">Uncharacterized protein</fullName>
    </submittedName>
</protein>
<organism evidence="1 2">
    <name type="scientific">Acaryochloris marina (strain MBIC 11017)</name>
    <dbReference type="NCBI Taxonomy" id="329726"/>
    <lineage>
        <taxon>Bacteria</taxon>
        <taxon>Bacillati</taxon>
        <taxon>Cyanobacteriota</taxon>
        <taxon>Cyanophyceae</taxon>
        <taxon>Acaryochloridales</taxon>
        <taxon>Acaryochloridaceae</taxon>
        <taxon>Acaryochloris</taxon>
    </lineage>
</organism>
<name>A8ZPX0_ACAM1</name>
<gene>
    <name evidence="1" type="ordered locus">AM1_F0177</name>
</gene>
<evidence type="ECO:0000313" key="1">
    <source>
        <dbReference type="EMBL" id="ABW33008.1"/>
    </source>
</evidence>